<keyword evidence="2" id="KW-0418">Kinase</keyword>
<dbReference type="Pfam" id="PF02685">
    <property type="entry name" value="Glucokinase"/>
    <property type="match status" value="1"/>
</dbReference>
<dbReference type="PANTHER" id="PTHR47363">
    <property type="entry name" value="GLUCOKINASE"/>
    <property type="match status" value="1"/>
</dbReference>
<sequence length="352" mass="39572">MNYKTYFPLYSPGRECEINRNNTLLTADVRSEESTVAVFECRQGEIVEKQSLTLSTQEYTSPSELLAKAIESLKAEHVKRISLAVPGPVIAGYCETPNLPWSVDAGKIKEEMGFDKVYLINDLEATAYSLAETNGAQMQLLNGSSKAHSGNVAILAPGNGLGEAGLFFDGAYLRPFATEGGHTEFAPRNDFEVQFYQFLNKIYGIVTWEKVLTKEGLYNIYRFLRDIGRHPEEEWLQQQIAAEGFLPALMHAAQEKKSRLVKLTINMFLELLAREANNLVLKLKATGGLIITGEITDVLYPLIDKNKFYKSFLISDRMEHLLEDIPIYVLSNEKSILEGAAYYGIFFEHQDS</sequence>
<dbReference type="AlphaFoldDB" id="A0A930YTQ2"/>
<evidence type="ECO:0000313" key="4">
    <source>
        <dbReference type="EMBL" id="MBF5026185.1"/>
    </source>
</evidence>
<dbReference type="SUPFAM" id="SSF53067">
    <property type="entry name" value="Actin-like ATPase domain"/>
    <property type="match status" value="1"/>
</dbReference>
<dbReference type="InterPro" id="IPR043129">
    <property type="entry name" value="ATPase_NBD"/>
</dbReference>
<evidence type="ECO:0000256" key="3">
    <source>
        <dbReference type="RuleBase" id="RU004046"/>
    </source>
</evidence>
<dbReference type="RefSeq" id="WP_194738123.1">
    <property type="nucleotide sequence ID" value="NZ_JADKYY010000001.1"/>
</dbReference>
<evidence type="ECO:0000256" key="2">
    <source>
        <dbReference type="ARBA" id="ARBA00022777"/>
    </source>
</evidence>
<dbReference type="Proteomes" id="UP000694480">
    <property type="component" value="Unassembled WGS sequence"/>
</dbReference>
<keyword evidence="1" id="KW-0808">Transferase</keyword>
<comment type="similarity">
    <text evidence="3">Belongs to the bacterial glucokinase family.</text>
</comment>
<dbReference type="GO" id="GO:0004340">
    <property type="term" value="F:glucokinase activity"/>
    <property type="evidence" value="ECO:0007669"/>
    <property type="project" value="InterPro"/>
</dbReference>
<evidence type="ECO:0000256" key="1">
    <source>
        <dbReference type="ARBA" id="ARBA00022679"/>
    </source>
</evidence>
<dbReference type="InterPro" id="IPR003836">
    <property type="entry name" value="Glucokinase"/>
</dbReference>
<organism evidence="4 5">
    <name type="scientific">Planobacterium oryzisoli</name>
    <dbReference type="NCBI Taxonomy" id="2771435"/>
    <lineage>
        <taxon>Bacteria</taxon>
        <taxon>Pseudomonadati</taxon>
        <taxon>Bacteroidota</taxon>
        <taxon>Flavobacteriia</taxon>
        <taxon>Flavobacteriales</taxon>
        <taxon>Weeksellaceae</taxon>
        <taxon>Chryseobacterium group</taxon>
        <taxon>Chryseobacterium</taxon>
    </lineage>
</organism>
<keyword evidence="5" id="KW-1185">Reference proteome</keyword>
<comment type="caution">
    <text evidence="4">The sequence shown here is derived from an EMBL/GenBank/DDBJ whole genome shotgun (WGS) entry which is preliminary data.</text>
</comment>
<dbReference type="Gene3D" id="3.30.420.40">
    <property type="match status" value="1"/>
</dbReference>
<reference evidence="4" key="1">
    <citation type="submission" date="2020-11" db="EMBL/GenBank/DDBJ databases">
        <title>Genome seq and assembly of Planobacterium sp.</title>
        <authorList>
            <person name="Chhetri G."/>
        </authorList>
    </citation>
    <scope>NUCLEOTIDE SEQUENCE</scope>
    <source>
        <strain evidence="4">GCR5</strain>
    </source>
</reference>
<dbReference type="Gene3D" id="3.40.367.20">
    <property type="match status" value="1"/>
</dbReference>
<dbReference type="PANTHER" id="PTHR47363:SF1">
    <property type="entry name" value="GLUCOKINASE"/>
    <property type="match status" value="1"/>
</dbReference>
<proteinExistence type="inferred from homology"/>
<dbReference type="CDD" id="cd24008">
    <property type="entry name" value="ASKHA_NBD_GLK"/>
    <property type="match status" value="1"/>
</dbReference>
<dbReference type="GO" id="GO:0006096">
    <property type="term" value="P:glycolytic process"/>
    <property type="evidence" value="ECO:0007669"/>
    <property type="project" value="InterPro"/>
</dbReference>
<dbReference type="GO" id="GO:0005536">
    <property type="term" value="F:D-glucose binding"/>
    <property type="evidence" value="ECO:0007669"/>
    <property type="project" value="InterPro"/>
</dbReference>
<evidence type="ECO:0000313" key="5">
    <source>
        <dbReference type="Proteomes" id="UP000694480"/>
    </source>
</evidence>
<gene>
    <name evidence="4" type="ORF">IC612_00035</name>
</gene>
<accession>A0A930YTQ2</accession>
<protein>
    <submittedName>
        <fullName evidence="4">Glucokinase</fullName>
    </submittedName>
</protein>
<dbReference type="EMBL" id="JADKYY010000001">
    <property type="protein sequence ID" value="MBF5026185.1"/>
    <property type="molecule type" value="Genomic_DNA"/>
</dbReference>
<name>A0A930YTQ2_9FLAO</name>
<dbReference type="GO" id="GO:0005524">
    <property type="term" value="F:ATP binding"/>
    <property type="evidence" value="ECO:0007669"/>
    <property type="project" value="InterPro"/>
</dbReference>